<dbReference type="AlphaFoldDB" id="A0AAV2IN90"/>
<organism evidence="1 2">
    <name type="scientific">Lymnaea stagnalis</name>
    <name type="common">Great pond snail</name>
    <name type="synonym">Helix stagnalis</name>
    <dbReference type="NCBI Taxonomy" id="6523"/>
    <lineage>
        <taxon>Eukaryota</taxon>
        <taxon>Metazoa</taxon>
        <taxon>Spiralia</taxon>
        <taxon>Lophotrochozoa</taxon>
        <taxon>Mollusca</taxon>
        <taxon>Gastropoda</taxon>
        <taxon>Heterobranchia</taxon>
        <taxon>Euthyneura</taxon>
        <taxon>Panpulmonata</taxon>
        <taxon>Hygrophila</taxon>
        <taxon>Lymnaeoidea</taxon>
        <taxon>Lymnaeidae</taxon>
        <taxon>Lymnaea</taxon>
    </lineage>
</organism>
<name>A0AAV2IN90_LYMST</name>
<keyword evidence="2" id="KW-1185">Reference proteome</keyword>
<dbReference type="Proteomes" id="UP001497497">
    <property type="component" value="Unassembled WGS sequence"/>
</dbReference>
<sequence>LNENSYKKSCSNGMVAEQDYFLLKGLINITYAIYGRLGEFGIFYTEDFDRYVLIPGTEVRLGKLKTCSDVDRIKIDSCVCTFMDSRYIRLKCNLTAKMMYNR</sequence>
<protein>
    <submittedName>
        <fullName evidence="1">Uncharacterized protein</fullName>
    </submittedName>
</protein>
<feature type="non-terminal residue" evidence="1">
    <location>
        <position position="102"/>
    </location>
</feature>
<evidence type="ECO:0000313" key="2">
    <source>
        <dbReference type="Proteomes" id="UP001497497"/>
    </source>
</evidence>
<dbReference type="EMBL" id="CAXITT010001478">
    <property type="protein sequence ID" value="CAL1548612.1"/>
    <property type="molecule type" value="Genomic_DNA"/>
</dbReference>
<feature type="non-terminal residue" evidence="1">
    <location>
        <position position="1"/>
    </location>
</feature>
<proteinExistence type="predicted"/>
<accession>A0AAV2IN90</accession>
<reference evidence="1 2" key="1">
    <citation type="submission" date="2024-04" db="EMBL/GenBank/DDBJ databases">
        <authorList>
            <consortium name="Genoscope - CEA"/>
            <person name="William W."/>
        </authorList>
    </citation>
    <scope>NUCLEOTIDE SEQUENCE [LARGE SCALE GENOMIC DNA]</scope>
</reference>
<comment type="caution">
    <text evidence="1">The sequence shown here is derived from an EMBL/GenBank/DDBJ whole genome shotgun (WGS) entry which is preliminary data.</text>
</comment>
<evidence type="ECO:0000313" key="1">
    <source>
        <dbReference type="EMBL" id="CAL1548612.1"/>
    </source>
</evidence>
<gene>
    <name evidence="1" type="ORF">GSLYS_00021929001</name>
</gene>